<dbReference type="InterPro" id="IPR036641">
    <property type="entry name" value="HPT_dom_sf"/>
</dbReference>
<dbReference type="CDD" id="cd00088">
    <property type="entry name" value="HPT"/>
    <property type="match status" value="1"/>
</dbReference>
<dbReference type="Proteomes" id="UP000664169">
    <property type="component" value="Unassembled WGS sequence"/>
</dbReference>
<evidence type="ECO:0000313" key="3">
    <source>
        <dbReference type="EMBL" id="CAF9908032.1"/>
    </source>
</evidence>
<dbReference type="InterPro" id="IPR045871">
    <property type="entry name" value="AHP1-5/YPD1"/>
</dbReference>
<accession>A0A8H3HYR5</accession>
<gene>
    <name evidence="3" type="ORF">GOMPHAMPRED_006052</name>
</gene>
<dbReference type="Pfam" id="PF01627">
    <property type="entry name" value="Hpt"/>
    <property type="match status" value="1"/>
</dbReference>
<dbReference type="PROSITE" id="PS50894">
    <property type="entry name" value="HPT"/>
    <property type="match status" value="1"/>
</dbReference>
<keyword evidence="4" id="KW-1185">Reference proteome</keyword>
<dbReference type="Gene3D" id="1.20.120.160">
    <property type="entry name" value="HPT domain"/>
    <property type="match status" value="1"/>
</dbReference>
<dbReference type="GO" id="GO:0043424">
    <property type="term" value="F:protein histidine kinase binding"/>
    <property type="evidence" value="ECO:0007669"/>
    <property type="project" value="InterPro"/>
</dbReference>
<organism evidence="3 4">
    <name type="scientific">Gomphillus americanus</name>
    <dbReference type="NCBI Taxonomy" id="1940652"/>
    <lineage>
        <taxon>Eukaryota</taxon>
        <taxon>Fungi</taxon>
        <taxon>Dikarya</taxon>
        <taxon>Ascomycota</taxon>
        <taxon>Pezizomycotina</taxon>
        <taxon>Lecanoromycetes</taxon>
        <taxon>OSLEUM clade</taxon>
        <taxon>Ostropomycetidae</taxon>
        <taxon>Ostropales</taxon>
        <taxon>Graphidaceae</taxon>
        <taxon>Gomphilloideae</taxon>
        <taxon>Gomphillus</taxon>
    </lineage>
</organism>
<dbReference type="PANTHER" id="PTHR28242">
    <property type="entry name" value="PHOSPHORELAY INTERMEDIATE PROTEIN YPD1"/>
    <property type="match status" value="1"/>
</dbReference>
<comment type="caution">
    <text evidence="3">The sequence shown here is derived from an EMBL/GenBank/DDBJ whole genome shotgun (WGS) entry which is preliminary data.</text>
</comment>
<dbReference type="GO" id="GO:0005737">
    <property type="term" value="C:cytoplasm"/>
    <property type="evidence" value="ECO:0007669"/>
    <property type="project" value="TreeGrafter"/>
</dbReference>
<dbReference type="AlphaFoldDB" id="A0A8H3HYR5"/>
<keyword evidence="1" id="KW-0597">Phosphoprotein</keyword>
<proteinExistence type="predicted"/>
<dbReference type="GO" id="GO:0000160">
    <property type="term" value="P:phosphorelay signal transduction system"/>
    <property type="evidence" value="ECO:0007669"/>
    <property type="project" value="InterPro"/>
</dbReference>
<evidence type="ECO:0000256" key="1">
    <source>
        <dbReference type="PROSITE-ProRule" id="PRU00110"/>
    </source>
</evidence>
<feature type="modified residue" description="Phosphohistidine" evidence="1">
    <location>
        <position position="73"/>
    </location>
</feature>
<dbReference type="PANTHER" id="PTHR28242:SF52">
    <property type="entry name" value="PHOSPHORELAY INTERMEDIATE PROTEIN YPD1"/>
    <property type="match status" value="1"/>
</dbReference>
<dbReference type="GO" id="GO:0005634">
    <property type="term" value="C:nucleus"/>
    <property type="evidence" value="ECO:0007669"/>
    <property type="project" value="TreeGrafter"/>
</dbReference>
<evidence type="ECO:0000313" key="4">
    <source>
        <dbReference type="Proteomes" id="UP000664169"/>
    </source>
</evidence>
<name>A0A8H3HYR5_9LECA</name>
<dbReference type="EMBL" id="CAJPDQ010000004">
    <property type="protein sequence ID" value="CAF9908032.1"/>
    <property type="molecule type" value="Genomic_DNA"/>
</dbReference>
<evidence type="ECO:0000259" key="2">
    <source>
        <dbReference type="PROSITE" id="PS50894"/>
    </source>
</evidence>
<dbReference type="InterPro" id="IPR008207">
    <property type="entry name" value="Sig_transdc_His_kin_Hpt_dom"/>
</dbReference>
<protein>
    <recommendedName>
        <fullName evidence="2">HPt domain-containing protein</fullName>
    </recommendedName>
</protein>
<dbReference type="OrthoDB" id="1673781at2759"/>
<dbReference type="SUPFAM" id="SSF47226">
    <property type="entry name" value="Histidine-containing phosphotransfer domain, HPT domain"/>
    <property type="match status" value="1"/>
</dbReference>
<feature type="domain" description="HPt" evidence="2">
    <location>
        <begin position="34"/>
        <end position="141"/>
    </location>
</feature>
<sequence>MASDRQPADEPEYGDDIDQSAFEQILEMDEEDEGREFSSQIVFDFFDQAVATFEGMDEAVQKEELEKLSQLGHFLKGSSATLGLIKVRDACEKIQNWGHCSDELNHNPAPLSKKDALKNIKNILPTVKEDCAAAERILRAFYNAND</sequence>
<reference evidence="3" key="1">
    <citation type="submission" date="2021-03" db="EMBL/GenBank/DDBJ databases">
        <authorList>
            <person name="Tagirdzhanova G."/>
        </authorList>
    </citation>
    <scope>NUCLEOTIDE SEQUENCE</scope>
</reference>
<dbReference type="GO" id="GO:0009927">
    <property type="term" value="F:histidine phosphotransfer kinase activity"/>
    <property type="evidence" value="ECO:0007669"/>
    <property type="project" value="InterPro"/>
</dbReference>